<name>A0A8S5TYG1_9CAUD</name>
<organism evidence="1">
    <name type="scientific">Myoviridae sp. ctPkm1</name>
    <dbReference type="NCBI Taxonomy" id="2825099"/>
    <lineage>
        <taxon>Viruses</taxon>
        <taxon>Duplodnaviria</taxon>
        <taxon>Heunggongvirae</taxon>
        <taxon>Uroviricota</taxon>
        <taxon>Caudoviricetes</taxon>
    </lineage>
</organism>
<protein>
    <submittedName>
        <fullName evidence="1">Uncharacterized protein</fullName>
    </submittedName>
</protein>
<proteinExistence type="predicted"/>
<reference evidence="1" key="1">
    <citation type="journal article" date="2021" name="Proc. Natl. Acad. Sci. U.S.A.">
        <title>A Catalog of Tens of Thousands of Viruses from Human Metagenomes Reveals Hidden Associations with Chronic Diseases.</title>
        <authorList>
            <person name="Tisza M.J."/>
            <person name="Buck C.B."/>
        </authorList>
    </citation>
    <scope>NUCLEOTIDE SEQUENCE</scope>
    <source>
        <strain evidence="1">CtPkm1</strain>
    </source>
</reference>
<sequence>MSGESTGFDLAGEIWRLTRRMLKRKESEMGITEDLREKARGLGGKRRFDCSKYLADEFGIECGEVSCGECYACLFERIADRIEAETDEPRDMVREPQLPEGVEWPRFEDGELVGFGDEVEFEGETWKVTGVGFESPGFDIGLRCGLNIGAMSGSYGELVKRPTPKVLDADGAPISVGDTVYCDGEDEPLRVVGSHAGTREVTLTTANDSNFAYYTVEPSRLTHKRPDSWERIEEDAYHLVMSEYLETPEKDVSDFVRRAKALAKAGDVE</sequence>
<evidence type="ECO:0000313" key="1">
    <source>
        <dbReference type="EMBL" id="DAF87215.1"/>
    </source>
</evidence>
<accession>A0A8S5TYG1</accession>
<dbReference type="EMBL" id="BK015960">
    <property type="protein sequence ID" value="DAF87215.1"/>
    <property type="molecule type" value="Genomic_DNA"/>
</dbReference>